<keyword evidence="9 13" id="KW-1133">Transmembrane helix</keyword>
<dbReference type="GO" id="GO:0006811">
    <property type="term" value="P:monoatomic ion transport"/>
    <property type="evidence" value="ECO:0007669"/>
    <property type="project" value="UniProtKB-KW"/>
</dbReference>
<evidence type="ECO:0000256" key="13">
    <source>
        <dbReference type="SAM" id="Phobius"/>
    </source>
</evidence>
<keyword evidence="5" id="KW-0813">Transport</keyword>
<comment type="caution">
    <text evidence="14">The sequence shown here is derived from an EMBL/GenBank/DDBJ whole genome shotgun (WGS) entry which is preliminary data.</text>
</comment>
<evidence type="ECO:0000313" key="15">
    <source>
        <dbReference type="Proteomes" id="UP000478483"/>
    </source>
</evidence>
<feature type="transmembrane region" description="Helical" evidence="13">
    <location>
        <begin position="27"/>
        <end position="48"/>
    </location>
</feature>
<feature type="transmembrane region" description="Helical" evidence="13">
    <location>
        <begin position="333"/>
        <end position="352"/>
    </location>
</feature>
<evidence type="ECO:0000256" key="11">
    <source>
        <dbReference type="ARBA" id="ARBA00023136"/>
    </source>
</evidence>
<evidence type="ECO:0000313" key="14">
    <source>
        <dbReference type="EMBL" id="MTR85240.1"/>
    </source>
</evidence>
<sequence length="462" mass="50299">MEFFTQRLNKGGFMEENKMGVMPIDKLIISMSLPIMISMLVQALYNIVDSIFVAMISENALTAVSMAFPIQNLMIAVGVGTAVGVNALLARSLGEKDTEKVNKVAENAVFLILVSYLLFLIIGLFFAEPFFRSQTDIEEIIVYGKQYLTICCCLSFGIFTQLMFERMLQATGKTIYTMYTQGVGAIINIALDPVLIFGLFGLPKMGISGAAAATVIGQMIAGILAVVLNHTKNKEVQIDLHHFRPDKNIIGQIYVIGVPSIVMQAIGSVMNYGMNRILIAFSSTATAVFGVYFKLQSFVFMPAFGLNNGVIPVMAYNYGAGNKERVTKTLKHCVAYAVSIMAVGLLLFQLFPKQLLSMFQASDTMLSIGVPALRIISLSFLLAGFGISCSSIFQALGKAVYSMCISIARQLVILLPAAYLLAQSGNVNLVWWAFPIAELVSVGATAFFLMKINRSIVSKIGQ</sequence>
<feature type="transmembrane region" description="Helical" evidence="13">
    <location>
        <begin position="429"/>
        <end position="450"/>
    </location>
</feature>
<organism evidence="14 15">
    <name type="scientific">Roseburia intestinalis</name>
    <dbReference type="NCBI Taxonomy" id="166486"/>
    <lineage>
        <taxon>Bacteria</taxon>
        <taxon>Bacillati</taxon>
        <taxon>Bacillota</taxon>
        <taxon>Clostridia</taxon>
        <taxon>Lachnospirales</taxon>
        <taxon>Lachnospiraceae</taxon>
        <taxon>Roseburia</taxon>
    </lineage>
</organism>
<feature type="transmembrane region" description="Helical" evidence="13">
    <location>
        <begin position="109"/>
        <end position="127"/>
    </location>
</feature>
<evidence type="ECO:0000256" key="9">
    <source>
        <dbReference type="ARBA" id="ARBA00022989"/>
    </source>
</evidence>
<dbReference type="PANTHER" id="PTHR43298:SF2">
    <property type="entry name" value="FMN_FAD EXPORTER YEEO-RELATED"/>
    <property type="match status" value="1"/>
</dbReference>
<evidence type="ECO:0000256" key="4">
    <source>
        <dbReference type="ARBA" id="ARBA00020268"/>
    </source>
</evidence>
<feature type="transmembrane region" description="Helical" evidence="13">
    <location>
        <begin position="176"/>
        <end position="200"/>
    </location>
</feature>
<comment type="subcellular location">
    <subcellularLocation>
        <location evidence="2">Cell membrane</location>
        <topology evidence="2">Multi-pass membrane protein</topology>
    </subcellularLocation>
</comment>
<dbReference type="OrthoDB" id="9811110at2"/>
<comment type="function">
    <text evidence="1">Multidrug efflux pump.</text>
</comment>
<feature type="transmembrane region" description="Helical" evidence="13">
    <location>
        <begin position="249"/>
        <end position="267"/>
    </location>
</feature>
<evidence type="ECO:0000256" key="1">
    <source>
        <dbReference type="ARBA" id="ARBA00003408"/>
    </source>
</evidence>
<keyword evidence="7" id="KW-1003">Cell membrane</keyword>
<evidence type="ECO:0000256" key="2">
    <source>
        <dbReference type="ARBA" id="ARBA00004651"/>
    </source>
</evidence>
<evidence type="ECO:0000256" key="7">
    <source>
        <dbReference type="ARBA" id="ARBA00022475"/>
    </source>
</evidence>
<evidence type="ECO:0000256" key="12">
    <source>
        <dbReference type="ARBA" id="ARBA00031636"/>
    </source>
</evidence>
<dbReference type="PIRSF" id="PIRSF006603">
    <property type="entry name" value="DinF"/>
    <property type="match status" value="1"/>
</dbReference>
<accession>A0A1Q6SDP4</accession>
<dbReference type="GO" id="GO:0005886">
    <property type="term" value="C:plasma membrane"/>
    <property type="evidence" value="ECO:0007669"/>
    <property type="project" value="UniProtKB-SubCell"/>
</dbReference>
<proteinExistence type="inferred from homology"/>
<feature type="transmembrane region" description="Helical" evidence="13">
    <location>
        <begin position="68"/>
        <end position="89"/>
    </location>
</feature>
<dbReference type="GO" id="GO:0015297">
    <property type="term" value="F:antiporter activity"/>
    <property type="evidence" value="ECO:0007669"/>
    <property type="project" value="UniProtKB-KW"/>
</dbReference>
<dbReference type="EMBL" id="WNAJ01000009">
    <property type="protein sequence ID" value="MTR85240.1"/>
    <property type="molecule type" value="Genomic_DNA"/>
</dbReference>
<feature type="transmembrane region" description="Helical" evidence="13">
    <location>
        <begin position="372"/>
        <end position="393"/>
    </location>
</feature>
<dbReference type="InterPro" id="IPR050222">
    <property type="entry name" value="MATE_MdtK"/>
</dbReference>
<dbReference type="CDD" id="cd13144">
    <property type="entry name" value="MATE_like_4"/>
    <property type="match status" value="1"/>
</dbReference>
<feature type="transmembrane region" description="Helical" evidence="13">
    <location>
        <begin position="400"/>
        <end position="423"/>
    </location>
</feature>
<keyword evidence="8 13" id="KW-0812">Transmembrane</keyword>
<protein>
    <recommendedName>
        <fullName evidence="4">Probable multidrug resistance protein NorM</fullName>
    </recommendedName>
    <alternativeName>
        <fullName evidence="12">Multidrug-efflux transporter</fullName>
    </alternativeName>
</protein>
<keyword evidence="10" id="KW-0406">Ion transport</keyword>
<dbReference type="AlphaFoldDB" id="A0A1Q6SDP4"/>
<evidence type="ECO:0000256" key="8">
    <source>
        <dbReference type="ARBA" id="ARBA00022692"/>
    </source>
</evidence>
<dbReference type="GO" id="GO:0042910">
    <property type="term" value="F:xenobiotic transmembrane transporter activity"/>
    <property type="evidence" value="ECO:0007669"/>
    <property type="project" value="InterPro"/>
</dbReference>
<feature type="transmembrane region" description="Helical" evidence="13">
    <location>
        <begin position="206"/>
        <end position="228"/>
    </location>
</feature>
<dbReference type="Proteomes" id="UP000478483">
    <property type="component" value="Unassembled WGS sequence"/>
</dbReference>
<reference evidence="14 15" key="1">
    <citation type="journal article" date="2019" name="Nat. Med.">
        <title>A library of human gut bacterial isolates paired with longitudinal multiomics data enables mechanistic microbiome research.</title>
        <authorList>
            <person name="Poyet M."/>
            <person name="Groussin M."/>
            <person name="Gibbons S.M."/>
            <person name="Avila-Pacheco J."/>
            <person name="Jiang X."/>
            <person name="Kearney S.M."/>
            <person name="Perrotta A.R."/>
            <person name="Berdy B."/>
            <person name="Zhao S."/>
            <person name="Lieberman T.D."/>
            <person name="Swanson P.K."/>
            <person name="Smith M."/>
            <person name="Roesemann S."/>
            <person name="Alexander J.E."/>
            <person name="Rich S.A."/>
            <person name="Livny J."/>
            <person name="Vlamakis H."/>
            <person name="Clish C."/>
            <person name="Bullock K."/>
            <person name="Deik A."/>
            <person name="Scott J."/>
            <person name="Pierce K.A."/>
            <person name="Xavier R.J."/>
            <person name="Alm E.J."/>
        </authorList>
    </citation>
    <scope>NUCLEOTIDE SEQUENCE [LARGE SCALE GENOMIC DNA]</scope>
    <source>
        <strain evidence="14 15">BIOML-A1</strain>
    </source>
</reference>
<dbReference type="NCBIfam" id="TIGR00797">
    <property type="entry name" value="matE"/>
    <property type="match status" value="1"/>
</dbReference>
<keyword evidence="6" id="KW-0050">Antiport</keyword>
<evidence type="ECO:0000256" key="3">
    <source>
        <dbReference type="ARBA" id="ARBA00010199"/>
    </source>
</evidence>
<evidence type="ECO:0000256" key="5">
    <source>
        <dbReference type="ARBA" id="ARBA00022448"/>
    </source>
</evidence>
<evidence type="ECO:0000256" key="6">
    <source>
        <dbReference type="ARBA" id="ARBA00022449"/>
    </source>
</evidence>
<evidence type="ECO:0000256" key="10">
    <source>
        <dbReference type="ARBA" id="ARBA00023065"/>
    </source>
</evidence>
<keyword evidence="11 13" id="KW-0472">Membrane</keyword>
<dbReference type="Pfam" id="PF01554">
    <property type="entry name" value="MatE"/>
    <property type="match status" value="2"/>
</dbReference>
<dbReference type="InterPro" id="IPR048279">
    <property type="entry name" value="MdtK-like"/>
</dbReference>
<comment type="similarity">
    <text evidence="3">Belongs to the multi antimicrobial extrusion (MATE) (TC 2.A.66.1) family.</text>
</comment>
<name>A0A1Q6SDP4_9FIRM</name>
<gene>
    <name evidence="14" type="ORF">GMD50_09220</name>
</gene>
<dbReference type="InterPro" id="IPR002528">
    <property type="entry name" value="MATE_fam"/>
</dbReference>
<feature type="transmembrane region" description="Helical" evidence="13">
    <location>
        <begin position="147"/>
        <end position="164"/>
    </location>
</feature>
<dbReference type="PANTHER" id="PTHR43298">
    <property type="entry name" value="MULTIDRUG RESISTANCE PROTEIN NORM-RELATED"/>
    <property type="match status" value="1"/>
</dbReference>